<protein>
    <submittedName>
        <fullName evidence="1">Uncharacterized protein</fullName>
    </submittedName>
</protein>
<gene>
    <name evidence="1" type="ORF">METZ01_LOCUS384352</name>
</gene>
<organism evidence="1">
    <name type="scientific">marine metagenome</name>
    <dbReference type="NCBI Taxonomy" id="408172"/>
    <lineage>
        <taxon>unclassified sequences</taxon>
        <taxon>metagenomes</taxon>
        <taxon>ecological metagenomes</taxon>
    </lineage>
</organism>
<reference evidence="1" key="1">
    <citation type="submission" date="2018-05" db="EMBL/GenBank/DDBJ databases">
        <authorList>
            <person name="Lanie J.A."/>
            <person name="Ng W.-L."/>
            <person name="Kazmierczak K.M."/>
            <person name="Andrzejewski T.M."/>
            <person name="Davidsen T.M."/>
            <person name="Wayne K.J."/>
            <person name="Tettelin H."/>
            <person name="Glass J.I."/>
            <person name="Rusch D."/>
            <person name="Podicherti R."/>
            <person name="Tsui H.-C.T."/>
            <person name="Winkler M.E."/>
        </authorList>
    </citation>
    <scope>NUCLEOTIDE SEQUENCE</scope>
</reference>
<dbReference type="AlphaFoldDB" id="A0A382UCU9"/>
<sequence length="29" mass="3135">MFVAQDYGALSGEDSTVVEPLCGYVLLQE</sequence>
<evidence type="ECO:0000313" key="1">
    <source>
        <dbReference type="EMBL" id="SVD31498.1"/>
    </source>
</evidence>
<dbReference type="EMBL" id="UINC01142888">
    <property type="protein sequence ID" value="SVD31498.1"/>
    <property type="molecule type" value="Genomic_DNA"/>
</dbReference>
<name>A0A382UCU9_9ZZZZ</name>
<proteinExistence type="predicted"/>
<accession>A0A382UCU9</accession>